<name>A0A242A3N4_9ENTE</name>
<accession>A0A242A3N4</accession>
<dbReference type="Pfam" id="PF00480">
    <property type="entry name" value="ROK"/>
    <property type="match status" value="1"/>
</dbReference>
<dbReference type="AlphaFoldDB" id="A0A242A3N4"/>
<reference evidence="2 3" key="1">
    <citation type="submission" date="2017-05" db="EMBL/GenBank/DDBJ databases">
        <title>The Genome Sequence of Enterococcus sp. 8G7_MSG3316.</title>
        <authorList>
            <consortium name="The Broad Institute Genomics Platform"/>
            <consortium name="The Broad Institute Genomic Center for Infectious Diseases"/>
            <person name="Earl A."/>
            <person name="Manson A."/>
            <person name="Schwartman J."/>
            <person name="Gilmore M."/>
            <person name="Abouelleil A."/>
            <person name="Cao P."/>
            <person name="Chapman S."/>
            <person name="Cusick C."/>
            <person name="Shea T."/>
            <person name="Young S."/>
            <person name="Neafsey D."/>
            <person name="Nusbaum C."/>
            <person name="Birren B."/>
        </authorList>
    </citation>
    <scope>NUCLEOTIDE SEQUENCE [LARGE SCALE GENOMIC DNA]</scope>
    <source>
        <strain evidence="2 3">8G7_MSG3316</strain>
    </source>
</reference>
<protein>
    <recommendedName>
        <fullName evidence="4">ROK family protein</fullName>
    </recommendedName>
</protein>
<evidence type="ECO:0000256" key="1">
    <source>
        <dbReference type="ARBA" id="ARBA00006479"/>
    </source>
</evidence>
<dbReference type="CDD" id="cd24152">
    <property type="entry name" value="ASKHA_NBD_ROK-like"/>
    <property type="match status" value="1"/>
</dbReference>
<dbReference type="EMBL" id="NGKU01000001">
    <property type="protein sequence ID" value="OTN75634.1"/>
    <property type="molecule type" value="Genomic_DNA"/>
</dbReference>
<comment type="similarity">
    <text evidence="1">Belongs to the ROK (NagC/XylR) family.</text>
</comment>
<dbReference type="SUPFAM" id="SSF53067">
    <property type="entry name" value="Actin-like ATPase domain"/>
    <property type="match status" value="1"/>
</dbReference>
<dbReference type="PANTHER" id="PTHR18964">
    <property type="entry name" value="ROK (REPRESSOR, ORF, KINASE) FAMILY"/>
    <property type="match status" value="1"/>
</dbReference>
<gene>
    <name evidence="2" type="ORF">A5886_000709</name>
</gene>
<sequence>MKYLIYDIGGSYIKYSLITGNREILLKEKKRTPLESKTAFVEAIKEIYHLFDGQVNGIAVSMPGKIDVFNGYASSAGVLTFLNETNMVSLFRTFTKLPVAVENDGKCAALAESWAGALKGIQHGVVLVFGTGVGGGIILNSTLHRGSSGIAGEFSFIKQDDANFAYPYFGHIGSVLSLIRLIEIEMDMASGSLTGEIIFDQIESGNQEMRVLLHQFCKGIAQQIVNLQYIFDPEVFAIGGGISERDIFIEIVRLEVKRLINSNPFHMVHPVIVPCKYRNDANMIGALMNFYLNKIHTD</sequence>
<dbReference type="STRING" id="1834191.A5886_000709"/>
<evidence type="ECO:0000313" key="3">
    <source>
        <dbReference type="Proteomes" id="UP000195043"/>
    </source>
</evidence>
<evidence type="ECO:0000313" key="2">
    <source>
        <dbReference type="EMBL" id="OTN75634.1"/>
    </source>
</evidence>
<dbReference type="Proteomes" id="UP000195043">
    <property type="component" value="Unassembled WGS sequence"/>
</dbReference>
<dbReference type="InterPro" id="IPR043129">
    <property type="entry name" value="ATPase_NBD"/>
</dbReference>
<dbReference type="RefSeq" id="WP_086273669.1">
    <property type="nucleotide sequence ID" value="NZ_NGKU01000001.1"/>
</dbReference>
<evidence type="ECO:0008006" key="4">
    <source>
        <dbReference type="Google" id="ProtNLM"/>
    </source>
</evidence>
<proteinExistence type="inferred from homology"/>
<dbReference type="Gene3D" id="3.30.420.40">
    <property type="match status" value="2"/>
</dbReference>
<dbReference type="InterPro" id="IPR000600">
    <property type="entry name" value="ROK"/>
</dbReference>
<organism evidence="2 3">
    <name type="scientific">Candidatus Enterococcus testudinis</name>
    <dbReference type="NCBI Taxonomy" id="1834191"/>
    <lineage>
        <taxon>Bacteria</taxon>
        <taxon>Bacillati</taxon>
        <taxon>Bacillota</taxon>
        <taxon>Bacilli</taxon>
        <taxon>Lactobacillales</taxon>
        <taxon>Enterococcaceae</taxon>
        <taxon>Enterococcus</taxon>
    </lineage>
</organism>
<comment type="caution">
    <text evidence="2">The sequence shown here is derived from an EMBL/GenBank/DDBJ whole genome shotgun (WGS) entry which is preliminary data.</text>
</comment>
<dbReference type="OrthoDB" id="9795247at2"/>
<keyword evidence="3" id="KW-1185">Reference proteome</keyword>
<dbReference type="PANTHER" id="PTHR18964:SF170">
    <property type="entry name" value="SUGAR KINASE"/>
    <property type="match status" value="1"/>
</dbReference>